<name>A0A7D6CRD3_9EURY</name>
<gene>
    <name evidence="1" type="ORF">HYG81_04250</name>
</gene>
<dbReference type="EMBL" id="CP059154">
    <property type="protein sequence ID" value="QLK26829.1"/>
    <property type="molecule type" value="Genomic_DNA"/>
</dbReference>
<reference evidence="1 2" key="1">
    <citation type="submission" date="2020-07" db="EMBL/GenBank/DDBJ databases">
        <title>Natrinema (YPL30) sp. nov. and Haloterrigena xxxxxx (YPL8) sp. nov., isolated from a salt mine.</title>
        <authorList>
            <person name="Cui H."/>
        </authorList>
    </citation>
    <scope>NUCLEOTIDE SEQUENCE [LARGE SCALE GENOMIC DNA]</scope>
    <source>
        <strain evidence="1 2">YPL13</strain>
    </source>
</reference>
<evidence type="ECO:0000313" key="1">
    <source>
        <dbReference type="EMBL" id="QLK26829.1"/>
    </source>
</evidence>
<dbReference type="KEGG" id="nay:HYG81_04250"/>
<keyword evidence="2" id="KW-1185">Reference proteome</keyword>
<protein>
    <submittedName>
        <fullName evidence="1">Uncharacterized protein</fullName>
    </submittedName>
</protein>
<proteinExistence type="predicted"/>
<evidence type="ECO:0000313" key="2">
    <source>
        <dbReference type="Proteomes" id="UP000510869"/>
    </source>
</evidence>
<accession>A0A7D6CRD3</accession>
<dbReference type="AlphaFoldDB" id="A0A7D6CRD3"/>
<dbReference type="RefSeq" id="WP_180842000.1">
    <property type="nucleotide sequence ID" value="NZ_CP059154.1"/>
</dbReference>
<organism evidence="1 2">
    <name type="scientific">Natrinema zhouii</name>
    <dbReference type="NCBI Taxonomy" id="1710539"/>
    <lineage>
        <taxon>Archaea</taxon>
        <taxon>Methanobacteriati</taxon>
        <taxon>Methanobacteriota</taxon>
        <taxon>Stenosarchaea group</taxon>
        <taxon>Halobacteria</taxon>
        <taxon>Halobacteriales</taxon>
        <taxon>Natrialbaceae</taxon>
        <taxon>Natrinema</taxon>
    </lineage>
</organism>
<dbReference type="Proteomes" id="UP000510869">
    <property type="component" value="Chromosome"/>
</dbReference>
<sequence length="48" mass="5220">MEAIAHTLGYYDTIIGDTMSDNPLSTDQWTDATVPLLVMGGGRSPLFF</sequence>
<dbReference type="GeneID" id="56142389"/>